<comment type="subcellular location">
    <subcellularLocation>
        <location evidence="1">Nucleus</location>
    </subcellularLocation>
</comment>
<feature type="region of interest" description="Disordered" evidence="6">
    <location>
        <begin position="1101"/>
        <end position="1156"/>
    </location>
</feature>
<feature type="domain" description="TF-B3" evidence="7">
    <location>
        <begin position="267"/>
        <end position="365"/>
    </location>
</feature>
<evidence type="ECO:0000313" key="8">
    <source>
        <dbReference type="EMBL" id="GMN29846.1"/>
    </source>
</evidence>
<dbReference type="EMBL" id="BTGU01000002">
    <property type="protein sequence ID" value="GMN29846.1"/>
    <property type="molecule type" value="Genomic_DNA"/>
</dbReference>
<feature type="compositionally biased region" description="Basic residues" evidence="6">
    <location>
        <begin position="229"/>
        <end position="241"/>
    </location>
</feature>
<sequence>MVNNNQTTFSPRTPHFFKIILEETLQDNKLRIPHKFVRKYGETLSNIVSVKVPCGSEWKMRLSKNADGKFWLKIGWPEFLKHYSIQRGDLLVFRYEGNSKFHVIICDTTTVEIDYVPARVSESRIDSELREPKREVVEDDFVEVLDESTPRCKRVDQTPLPCSRPQKRMRTSPTGKTQRDMVRPKPEGPKTFLDKPMRKGGSKNCRTEVKGMKWKQDLPAENDSAKPKPTVRRSGRSKTTRCVKPLEGKERNAARQKARGFKSKHPFFKVVIQSSYACDRNLTIPSEFARKYLKDKSNAILKVSDGRSWSVKYAFEAHYGSSTARSRSGWKDFAQDNNLGVGDVCIFVLQNRVKILFEVLILRFSEDSKAPISPALRRRATKAEIEESLTDGTKACIVRCSRGRLPAKQGNRCKATVSKIRKNSKPKAIGKQECLNPTEKAEILERTAFESRKPFFKMVMQPTYIGAVKGYPNYMPIPLDFARNYIKNEADALLLLGKNRSWSVQLYKRRVKTGAFRPIFSVGWREFARDNNLQVGDVCVFELVDRNKISFQVSIFRAADHDMNRRHSQLVALQPAEASELKIETDQNRAVEEGFLANKSMKIRYLKRAAFEAPNMANNNQPRFSSTAPHFFKIILEETLQEDRLGKKAGNFGSQPTFESRLLKGNKEKKKQANIPNQNRKLEHVLDLVMVMVWWLQSCMLEHNTQQCPGGIKLDIGHSKHKQGKYNSAYIIGFVVYTCLRNVMKDAMKYERYVMCYHMLGYVNNLLATADARWKGEAWRTMKCGDQAATRFELLIKLPCGTEWKMRILKHDDGKVWFKMNWPEFVKYYCLQRGDLLIFRYEGNSKFHAVICDITMVEIDYPYVPARVNESGDDSEPREPRGEDIEDVFVEVLDESSPRRKRSEKPSLPCSLPHKRTRTSPTCKTQSDSAYPKPQGSKSTVLDNPMSKGGKQDLPGECDGAILTATRPGNSGAVRRMKPLEGSERSSALQKARGFNSEHPFVKVLLQSSSANLTFPPEFATKYLKNKSSAIFKVSDGRTWSAKYVLEANHGSSIARFRSGWKEFALANNLGVGDVCVFVLLNRDKILFEVVIFHDSGNSKAPISPAPQGETTKAERDESLTDGTESRGLPSSHRKLPQRQASGCKSTIPKTSMNSKRKAIGKQCRLNSTKNSGFLERIRFKSQKPFFTVVMRLSYIGSPSHVMPLPFDFVRRYINNYEGDAPSFGSKC</sequence>
<keyword evidence="5" id="KW-0539">Nucleus</keyword>
<evidence type="ECO:0000256" key="5">
    <source>
        <dbReference type="ARBA" id="ARBA00023242"/>
    </source>
</evidence>
<dbReference type="InterPro" id="IPR015300">
    <property type="entry name" value="DNA-bd_pseudobarrel_sf"/>
</dbReference>
<evidence type="ECO:0000256" key="6">
    <source>
        <dbReference type="SAM" id="MobiDB-lite"/>
    </source>
</evidence>
<reference evidence="8" key="1">
    <citation type="submission" date="2023-07" db="EMBL/GenBank/DDBJ databases">
        <title>draft genome sequence of fig (Ficus carica).</title>
        <authorList>
            <person name="Takahashi T."/>
            <person name="Nishimura K."/>
        </authorList>
    </citation>
    <scope>NUCLEOTIDE SEQUENCE</scope>
</reference>
<feature type="compositionally biased region" description="Basic and acidic residues" evidence="6">
    <location>
        <begin position="177"/>
        <end position="197"/>
    </location>
</feature>
<feature type="compositionally biased region" description="Polar residues" evidence="6">
    <location>
        <begin position="919"/>
        <end position="929"/>
    </location>
</feature>
<dbReference type="InterPro" id="IPR003340">
    <property type="entry name" value="B3_DNA-bd"/>
</dbReference>
<keyword evidence="4" id="KW-0804">Transcription</keyword>
<accession>A0AA88CTQ8</accession>
<dbReference type="Pfam" id="PF02362">
    <property type="entry name" value="B3"/>
    <property type="match status" value="5"/>
</dbReference>
<dbReference type="CDD" id="cd10017">
    <property type="entry name" value="B3_DNA"/>
    <property type="match status" value="5"/>
</dbReference>
<keyword evidence="3" id="KW-0238">DNA-binding</keyword>
<dbReference type="PANTHER" id="PTHR31920">
    <property type="entry name" value="B3 DOMAIN-CONTAINING"/>
    <property type="match status" value="1"/>
</dbReference>
<feature type="domain" description="TF-B3" evidence="7">
    <location>
        <begin position="15"/>
        <end position="109"/>
    </location>
</feature>
<feature type="domain" description="TF-B3" evidence="7">
    <location>
        <begin position="998"/>
        <end position="1096"/>
    </location>
</feature>
<organism evidence="8 9">
    <name type="scientific">Ficus carica</name>
    <name type="common">Common fig</name>
    <dbReference type="NCBI Taxonomy" id="3494"/>
    <lineage>
        <taxon>Eukaryota</taxon>
        <taxon>Viridiplantae</taxon>
        <taxon>Streptophyta</taxon>
        <taxon>Embryophyta</taxon>
        <taxon>Tracheophyta</taxon>
        <taxon>Spermatophyta</taxon>
        <taxon>Magnoliopsida</taxon>
        <taxon>eudicotyledons</taxon>
        <taxon>Gunneridae</taxon>
        <taxon>Pentapetalae</taxon>
        <taxon>rosids</taxon>
        <taxon>fabids</taxon>
        <taxon>Rosales</taxon>
        <taxon>Moraceae</taxon>
        <taxon>Ficeae</taxon>
        <taxon>Ficus</taxon>
    </lineage>
</organism>
<feature type="compositionally biased region" description="Polar residues" evidence="6">
    <location>
        <begin position="1139"/>
        <end position="1154"/>
    </location>
</feature>
<dbReference type="Proteomes" id="UP001187192">
    <property type="component" value="Unassembled WGS sequence"/>
</dbReference>
<feature type="compositionally biased region" description="Basic and acidic residues" evidence="6">
    <location>
        <begin position="205"/>
        <end position="226"/>
    </location>
</feature>
<dbReference type="GO" id="GO:0003677">
    <property type="term" value="F:DNA binding"/>
    <property type="evidence" value="ECO:0007669"/>
    <property type="project" value="UniProtKB-KW"/>
</dbReference>
<keyword evidence="9" id="KW-1185">Reference proteome</keyword>
<proteinExistence type="predicted"/>
<protein>
    <recommendedName>
        <fullName evidence="7">TF-B3 domain-containing protein</fullName>
    </recommendedName>
</protein>
<dbReference type="GO" id="GO:0005634">
    <property type="term" value="C:nucleus"/>
    <property type="evidence" value="ECO:0007669"/>
    <property type="project" value="UniProtKB-SubCell"/>
</dbReference>
<evidence type="ECO:0000259" key="7">
    <source>
        <dbReference type="PROSITE" id="PS50863"/>
    </source>
</evidence>
<evidence type="ECO:0000256" key="3">
    <source>
        <dbReference type="ARBA" id="ARBA00023125"/>
    </source>
</evidence>
<comment type="caution">
    <text evidence="8">The sequence shown here is derived from an EMBL/GenBank/DDBJ whole genome shotgun (WGS) entry which is preliminary data.</text>
</comment>
<dbReference type="SMART" id="SM01019">
    <property type="entry name" value="B3"/>
    <property type="match status" value="5"/>
</dbReference>
<dbReference type="SUPFAM" id="SSF101936">
    <property type="entry name" value="DNA-binding pseudobarrel domain"/>
    <property type="match status" value="5"/>
</dbReference>
<gene>
    <name evidence="8" type="ORF">TIFTF001_002596</name>
</gene>
<feature type="region of interest" description="Disordered" evidence="6">
    <location>
        <begin position="153"/>
        <end position="241"/>
    </location>
</feature>
<evidence type="ECO:0000256" key="2">
    <source>
        <dbReference type="ARBA" id="ARBA00023015"/>
    </source>
</evidence>
<feature type="region of interest" description="Disordered" evidence="6">
    <location>
        <begin position="868"/>
        <end position="887"/>
    </location>
</feature>
<keyword evidence="2" id="KW-0805">Transcription regulation</keyword>
<dbReference type="InterPro" id="IPR050655">
    <property type="entry name" value="Plant_B3_domain"/>
</dbReference>
<name>A0AA88CTQ8_FICCA</name>
<dbReference type="PANTHER" id="PTHR31920:SF108">
    <property type="entry name" value="B3 DOMAIN-CONTAINING TRANSCRIPTION FACTOR VRN1-LIKE"/>
    <property type="match status" value="1"/>
</dbReference>
<dbReference type="AlphaFoldDB" id="A0AA88CTQ8"/>
<feature type="domain" description="TF-B3" evidence="7">
    <location>
        <begin position="460"/>
        <end position="559"/>
    </location>
</feature>
<evidence type="ECO:0000256" key="1">
    <source>
        <dbReference type="ARBA" id="ARBA00004123"/>
    </source>
</evidence>
<dbReference type="PROSITE" id="PS50863">
    <property type="entry name" value="B3"/>
    <property type="match status" value="5"/>
</dbReference>
<evidence type="ECO:0000256" key="4">
    <source>
        <dbReference type="ARBA" id="ARBA00023163"/>
    </source>
</evidence>
<feature type="domain" description="TF-B3" evidence="7">
    <location>
        <begin position="793"/>
        <end position="855"/>
    </location>
</feature>
<evidence type="ECO:0000313" key="9">
    <source>
        <dbReference type="Proteomes" id="UP001187192"/>
    </source>
</evidence>
<dbReference type="Gene3D" id="2.40.330.10">
    <property type="entry name" value="DNA-binding pseudobarrel domain"/>
    <property type="match status" value="5"/>
</dbReference>
<feature type="region of interest" description="Disordered" evidence="6">
    <location>
        <begin position="894"/>
        <end position="957"/>
    </location>
</feature>